<evidence type="ECO:0000313" key="1">
    <source>
        <dbReference type="EMBL" id="TDP40610.1"/>
    </source>
</evidence>
<reference evidence="1 2" key="1">
    <citation type="submission" date="2019-03" db="EMBL/GenBank/DDBJ databases">
        <title>Freshwater and sediment microbial communities from various areas in North America, analyzing microbe dynamics in response to fracking.</title>
        <authorList>
            <person name="Lamendella R."/>
        </authorList>
    </citation>
    <scope>NUCLEOTIDE SEQUENCE [LARGE SCALE GENOMIC DNA]</scope>
    <source>
        <strain evidence="1 2">18_TX</strain>
    </source>
</reference>
<dbReference type="OrthoDB" id="6238652at2"/>
<dbReference type="RefSeq" id="WP_133538288.1">
    <property type="nucleotide sequence ID" value="NZ_SNXI01000001.1"/>
</dbReference>
<gene>
    <name evidence="1" type="ORF">DEU29_101154</name>
</gene>
<keyword evidence="2" id="KW-1185">Reference proteome</keyword>
<evidence type="ECO:0000313" key="2">
    <source>
        <dbReference type="Proteomes" id="UP000295531"/>
    </source>
</evidence>
<organism evidence="1 2">
    <name type="scientific">Idiomarina aquatica</name>
    <dbReference type="NCBI Taxonomy" id="1327752"/>
    <lineage>
        <taxon>Bacteria</taxon>
        <taxon>Pseudomonadati</taxon>
        <taxon>Pseudomonadota</taxon>
        <taxon>Gammaproteobacteria</taxon>
        <taxon>Alteromonadales</taxon>
        <taxon>Idiomarinaceae</taxon>
        <taxon>Idiomarina</taxon>
    </lineage>
</organism>
<accession>A0A4R6PTM1</accession>
<comment type="caution">
    <text evidence="1">The sequence shown here is derived from an EMBL/GenBank/DDBJ whole genome shotgun (WGS) entry which is preliminary data.</text>
</comment>
<dbReference type="Proteomes" id="UP000295531">
    <property type="component" value="Unassembled WGS sequence"/>
</dbReference>
<dbReference type="EMBL" id="SNXI01000001">
    <property type="protein sequence ID" value="TDP40610.1"/>
    <property type="molecule type" value="Genomic_DNA"/>
</dbReference>
<dbReference type="AlphaFoldDB" id="A0A4R6PTM1"/>
<proteinExistence type="predicted"/>
<sequence>MSNLLSKLPRFDFVGWFRQPALADVDPRVAHRAITIAKFRAKIYQKGSVILRQAALLSIIAAAIILPEWNSFPAPVLLVPAYLICSKALNARAYREHAFPLLPEAVDDALKFPLKGA</sequence>
<protein>
    <submittedName>
        <fullName evidence="1">Uncharacterized protein</fullName>
    </submittedName>
</protein>
<name>A0A4R6PTM1_9GAMM</name>